<evidence type="ECO:0000256" key="1">
    <source>
        <dbReference type="ARBA" id="ARBA00001526"/>
    </source>
</evidence>
<accession>A0A1W2H191</accession>
<dbReference type="Gene3D" id="3.40.710.10">
    <property type="entry name" value="DD-peptidase/beta-lactamase superfamily"/>
    <property type="match status" value="1"/>
</dbReference>
<dbReference type="AlphaFoldDB" id="A0A1W2H191"/>
<evidence type="ECO:0000313" key="4">
    <source>
        <dbReference type="Proteomes" id="UP000192333"/>
    </source>
</evidence>
<dbReference type="InterPro" id="IPR012338">
    <property type="entry name" value="Beta-lactam/transpept-like"/>
</dbReference>
<gene>
    <name evidence="3" type="ORF">SAMN00777080_1290</name>
</gene>
<comment type="catalytic activity">
    <reaction evidence="1">
        <text>a beta-lactam + H2O = a substituted beta-amino acid</text>
        <dbReference type="Rhea" id="RHEA:20401"/>
        <dbReference type="ChEBI" id="CHEBI:15377"/>
        <dbReference type="ChEBI" id="CHEBI:35627"/>
        <dbReference type="ChEBI" id="CHEBI:140347"/>
        <dbReference type="EC" id="3.5.2.6"/>
    </reaction>
</comment>
<dbReference type="GO" id="GO:0030655">
    <property type="term" value="P:beta-lactam antibiotic catabolic process"/>
    <property type="evidence" value="ECO:0007669"/>
    <property type="project" value="InterPro"/>
</dbReference>
<dbReference type="Pfam" id="PF13354">
    <property type="entry name" value="Beta-lactamase2"/>
    <property type="match status" value="1"/>
</dbReference>
<protein>
    <submittedName>
        <fullName evidence="3">Beta-lactamase enzyme family protein</fullName>
    </submittedName>
</protein>
<dbReference type="InterPro" id="IPR000871">
    <property type="entry name" value="Beta-lactam_class-A"/>
</dbReference>
<dbReference type="GO" id="GO:0046677">
    <property type="term" value="P:response to antibiotic"/>
    <property type="evidence" value="ECO:0007669"/>
    <property type="project" value="InterPro"/>
</dbReference>
<reference evidence="4" key="1">
    <citation type="submission" date="2017-04" db="EMBL/GenBank/DDBJ databases">
        <authorList>
            <person name="Varghese N."/>
            <person name="Submissions S."/>
        </authorList>
    </citation>
    <scope>NUCLEOTIDE SEQUENCE [LARGE SCALE GENOMIC DNA]</scope>
    <source>
        <strain evidence="4">DSM 16537</strain>
    </source>
</reference>
<dbReference type="OrthoDB" id="9772863at2"/>
<sequence>MNYSIVFNINLFKIIISIALFSSCNSRINKAEEIQELNLENELAALIKDFKGEAHLYAKNLTTGEIINIDGESTHLAASEAKFFILLDYAEKVSNGSLNPTTPIKLTEEDKTLGSGILRFEIPGNEVSLSFLAYLMMSISDNTATNILLREVGGPKAITSFLNKIGIDDTKVDGEVSKGDWIKTSAKSLATAAEVLAAPEKFGYPKEAVEICKKIMSKHYEDNGLARFLPWSPFTEEAKSIADNQKYIQIYAGIELYGKAGFTPGYRGDVAYFITPRSEYVIGLKCTNVDDSKPLNATNEGFEFSAKLGKLFYDYWGIPAAL</sequence>
<evidence type="ECO:0000259" key="2">
    <source>
        <dbReference type="Pfam" id="PF13354"/>
    </source>
</evidence>
<dbReference type="PANTHER" id="PTHR35333:SF5">
    <property type="entry name" value="CONSERVED LIPOPROTEIN LPQF-RELATED"/>
    <property type="match status" value="1"/>
</dbReference>
<organism evidence="3 4">
    <name type="scientific">Aquiflexum balticum DSM 16537</name>
    <dbReference type="NCBI Taxonomy" id="758820"/>
    <lineage>
        <taxon>Bacteria</taxon>
        <taxon>Pseudomonadati</taxon>
        <taxon>Bacteroidota</taxon>
        <taxon>Cytophagia</taxon>
        <taxon>Cytophagales</taxon>
        <taxon>Cyclobacteriaceae</taxon>
        <taxon>Aquiflexum</taxon>
    </lineage>
</organism>
<dbReference type="PANTHER" id="PTHR35333">
    <property type="entry name" value="BETA-LACTAMASE"/>
    <property type="match status" value="1"/>
</dbReference>
<dbReference type="SUPFAM" id="SSF56601">
    <property type="entry name" value="beta-lactamase/transpeptidase-like"/>
    <property type="match status" value="1"/>
</dbReference>
<dbReference type="RefSeq" id="WP_084119498.1">
    <property type="nucleotide sequence ID" value="NZ_LT838813.1"/>
</dbReference>
<dbReference type="GO" id="GO:0008800">
    <property type="term" value="F:beta-lactamase activity"/>
    <property type="evidence" value="ECO:0007669"/>
    <property type="project" value="UniProtKB-EC"/>
</dbReference>
<evidence type="ECO:0000313" key="3">
    <source>
        <dbReference type="EMBL" id="SMD42727.1"/>
    </source>
</evidence>
<dbReference type="EMBL" id="LT838813">
    <property type="protein sequence ID" value="SMD42727.1"/>
    <property type="molecule type" value="Genomic_DNA"/>
</dbReference>
<feature type="domain" description="Beta-lactamase class A catalytic" evidence="2">
    <location>
        <begin position="56"/>
        <end position="282"/>
    </location>
</feature>
<dbReference type="InterPro" id="IPR045155">
    <property type="entry name" value="Beta-lactam_cat"/>
</dbReference>
<name>A0A1W2H191_9BACT</name>
<keyword evidence="4" id="KW-1185">Reference proteome</keyword>
<dbReference type="Proteomes" id="UP000192333">
    <property type="component" value="Chromosome I"/>
</dbReference>
<proteinExistence type="predicted"/>